<name>A0A8J5QZ77_9HYME</name>
<protein>
    <submittedName>
        <fullName evidence="1">Uncharacterized protein</fullName>
    </submittedName>
</protein>
<dbReference type="EMBL" id="JAAOIC020000067">
    <property type="protein sequence ID" value="KAG8034373.1"/>
    <property type="molecule type" value="Genomic_DNA"/>
</dbReference>
<proteinExistence type="predicted"/>
<reference evidence="1" key="1">
    <citation type="submission" date="2020-03" db="EMBL/GenBank/DDBJ databases">
        <authorList>
            <person name="Chebbi M.A."/>
            <person name="Drezen J.M."/>
        </authorList>
    </citation>
    <scope>NUCLEOTIDE SEQUENCE</scope>
    <source>
        <tissue evidence="1">Whole body</tissue>
    </source>
</reference>
<gene>
    <name evidence="1" type="ORF">G9C98_007449</name>
</gene>
<comment type="caution">
    <text evidence="1">The sequence shown here is derived from an EMBL/GenBank/DDBJ whole genome shotgun (WGS) entry which is preliminary data.</text>
</comment>
<accession>A0A8J5QZ77</accession>
<reference evidence="1" key="2">
    <citation type="submission" date="2021-04" db="EMBL/GenBank/DDBJ databases">
        <title>Genome-wide patterns of bracovirus chromosomal integration into multiple host tissues during parasitism.</title>
        <authorList>
            <person name="Chebbi M.A.C."/>
        </authorList>
    </citation>
    <scope>NUCLEOTIDE SEQUENCE</scope>
    <source>
        <tissue evidence="1">Whole body</tissue>
    </source>
</reference>
<evidence type="ECO:0000313" key="2">
    <source>
        <dbReference type="Proteomes" id="UP000729913"/>
    </source>
</evidence>
<keyword evidence="2" id="KW-1185">Reference proteome</keyword>
<dbReference type="Proteomes" id="UP000729913">
    <property type="component" value="Unassembled WGS sequence"/>
</dbReference>
<organism evidence="1 2">
    <name type="scientific">Cotesia typhae</name>
    <dbReference type="NCBI Taxonomy" id="2053667"/>
    <lineage>
        <taxon>Eukaryota</taxon>
        <taxon>Metazoa</taxon>
        <taxon>Ecdysozoa</taxon>
        <taxon>Arthropoda</taxon>
        <taxon>Hexapoda</taxon>
        <taxon>Insecta</taxon>
        <taxon>Pterygota</taxon>
        <taxon>Neoptera</taxon>
        <taxon>Endopterygota</taxon>
        <taxon>Hymenoptera</taxon>
        <taxon>Apocrita</taxon>
        <taxon>Ichneumonoidea</taxon>
        <taxon>Braconidae</taxon>
        <taxon>Microgastrinae</taxon>
        <taxon>Cotesia</taxon>
    </lineage>
</organism>
<sequence>MNRWLSVGTVHYC</sequence>
<evidence type="ECO:0000313" key="1">
    <source>
        <dbReference type="EMBL" id="KAG8034373.1"/>
    </source>
</evidence>